<comment type="caution">
    <text evidence="2">The sequence shown here is derived from an EMBL/GenBank/DDBJ whole genome shotgun (WGS) entry which is preliminary data.</text>
</comment>
<protein>
    <submittedName>
        <fullName evidence="2">Uncharacterized protein</fullName>
    </submittedName>
</protein>
<dbReference type="EMBL" id="LJZO01000072">
    <property type="protein sequence ID" value="ROV87990.1"/>
    <property type="molecule type" value="Genomic_DNA"/>
</dbReference>
<gene>
    <name evidence="2" type="ORF">VSDG_09199</name>
</gene>
<feature type="chain" id="PRO_5019316125" evidence="1">
    <location>
        <begin position="22"/>
        <end position="379"/>
    </location>
</feature>
<sequence>MTPFRPRFLVLFSWLYTIIVSTEFILPRQGNPQNIWVTIDASGSSRTITPSVSASRTISGAPEHVTATSVYKMITASGIVQTSTVTWDPLYFALASMPVSIQVRYSDSTASTISRNISADTGYMAWTVDDDILTQFNRDGSDLVATLYLAYYVQVLDSGNNDLHYHSGPTIKISSSAPSTMSSTNQTGSVAGAGVEAPAAQEPENLRYNSDSIIYIFFGRDQRDPQNFSSIWIRMTRADLDSPDTFRRALTQYIHAAIDLGVTHYYPYFGDILIFPITWPPQGSHRRRLILRTEPLNGGQVYFLLPEDVDHNPFPMNLNEQHLVEGNPFEGPCRQIQTLELEGLDTSEQSWNAKVEILGSAFKPSPLKTMEDSGLGVQL</sequence>
<dbReference type="Pfam" id="PF14610">
    <property type="entry name" value="Psg1"/>
    <property type="match status" value="1"/>
</dbReference>
<proteinExistence type="predicted"/>
<evidence type="ECO:0000256" key="1">
    <source>
        <dbReference type="SAM" id="SignalP"/>
    </source>
</evidence>
<evidence type="ECO:0000313" key="2">
    <source>
        <dbReference type="EMBL" id="ROV87990.1"/>
    </source>
</evidence>
<dbReference type="Proteomes" id="UP000284375">
    <property type="component" value="Unassembled WGS sequence"/>
</dbReference>
<dbReference type="OrthoDB" id="5226254at2759"/>
<keyword evidence="3" id="KW-1185">Reference proteome</keyword>
<dbReference type="InterPro" id="IPR028000">
    <property type="entry name" value="Pma1"/>
</dbReference>
<accession>A0A423VAM4</accession>
<dbReference type="AlphaFoldDB" id="A0A423VAM4"/>
<organism evidence="2 3">
    <name type="scientific">Cytospora chrysosperma</name>
    <name type="common">Cytospora canker fungus</name>
    <name type="synonym">Sphaeria chrysosperma</name>
    <dbReference type="NCBI Taxonomy" id="252740"/>
    <lineage>
        <taxon>Eukaryota</taxon>
        <taxon>Fungi</taxon>
        <taxon>Dikarya</taxon>
        <taxon>Ascomycota</taxon>
        <taxon>Pezizomycotina</taxon>
        <taxon>Sordariomycetes</taxon>
        <taxon>Sordariomycetidae</taxon>
        <taxon>Diaporthales</taxon>
        <taxon>Cytosporaceae</taxon>
        <taxon>Cytospora</taxon>
    </lineage>
</organism>
<feature type="signal peptide" evidence="1">
    <location>
        <begin position="1"/>
        <end position="21"/>
    </location>
</feature>
<keyword evidence="1" id="KW-0732">Signal</keyword>
<name>A0A423VAM4_CYTCH</name>
<reference evidence="2 3" key="1">
    <citation type="submission" date="2015-09" db="EMBL/GenBank/DDBJ databases">
        <title>Host preference determinants of Valsa canker pathogens revealed by comparative genomics.</title>
        <authorList>
            <person name="Yin Z."/>
            <person name="Huang L."/>
        </authorList>
    </citation>
    <scope>NUCLEOTIDE SEQUENCE [LARGE SCALE GENOMIC DNA]</scope>
    <source>
        <strain evidence="2 3">YSFL</strain>
    </source>
</reference>
<evidence type="ECO:0000313" key="3">
    <source>
        <dbReference type="Proteomes" id="UP000284375"/>
    </source>
</evidence>